<sequence>MRLLSEILQLAGRQVEFLHHAERPWSSATFSGSRHTVALAFSGADAIGQGEAYTHALPEHEFTIPGQLVADAAIVSVKHETLPVPRMTVAAELLLLEDA</sequence>
<gene>
    <name evidence="1" type="ORF">MTR66_04840</name>
</gene>
<dbReference type="RefSeq" id="WP_243918966.1">
    <property type="nucleotide sequence ID" value="NZ_JALHLG010000005.1"/>
</dbReference>
<dbReference type="Proteomes" id="UP001202281">
    <property type="component" value="Unassembled WGS sequence"/>
</dbReference>
<keyword evidence="2" id="KW-1185">Reference proteome</keyword>
<name>A0ABT0BM67_9SPHN</name>
<evidence type="ECO:0000313" key="2">
    <source>
        <dbReference type="Proteomes" id="UP001202281"/>
    </source>
</evidence>
<evidence type="ECO:0000313" key="1">
    <source>
        <dbReference type="EMBL" id="MCJ2186140.1"/>
    </source>
</evidence>
<protein>
    <submittedName>
        <fullName evidence="1">Uncharacterized protein</fullName>
    </submittedName>
</protein>
<proteinExistence type="predicted"/>
<organism evidence="1 2">
    <name type="scientific">Novosphingobium beihaiensis</name>
    <dbReference type="NCBI Taxonomy" id="2930389"/>
    <lineage>
        <taxon>Bacteria</taxon>
        <taxon>Pseudomonadati</taxon>
        <taxon>Pseudomonadota</taxon>
        <taxon>Alphaproteobacteria</taxon>
        <taxon>Sphingomonadales</taxon>
        <taxon>Sphingomonadaceae</taxon>
        <taxon>Novosphingobium</taxon>
    </lineage>
</organism>
<reference evidence="1 2" key="1">
    <citation type="submission" date="2022-04" db="EMBL/GenBank/DDBJ databases">
        <title>Identification of a novel bacterium isolated from mangrove sediments.</title>
        <authorList>
            <person name="Pan X."/>
        </authorList>
    </citation>
    <scope>NUCLEOTIDE SEQUENCE [LARGE SCALE GENOMIC DNA]</scope>
    <source>
        <strain evidence="1 2">B2638</strain>
    </source>
</reference>
<accession>A0ABT0BM67</accession>
<dbReference type="EMBL" id="JALHLG010000005">
    <property type="protein sequence ID" value="MCJ2186140.1"/>
    <property type="molecule type" value="Genomic_DNA"/>
</dbReference>
<comment type="caution">
    <text evidence="1">The sequence shown here is derived from an EMBL/GenBank/DDBJ whole genome shotgun (WGS) entry which is preliminary data.</text>
</comment>